<feature type="compositionally biased region" description="Basic and acidic residues" evidence="1">
    <location>
        <begin position="226"/>
        <end position="236"/>
    </location>
</feature>
<feature type="signal peptide" evidence="3">
    <location>
        <begin position="1"/>
        <end position="22"/>
    </location>
</feature>
<evidence type="ECO:0000256" key="1">
    <source>
        <dbReference type="SAM" id="MobiDB-lite"/>
    </source>
</evidence>
<dbReference type="OrthoDB" id="5347452at2759"/>
<feature type="compositionally biased region" description="Low complexity" evidence="1">
    <location>
        <begin position="212"/>
        <end position="225"/>
    </location>
</feature>
<gene>
    <name evidence="4" type="ORF">ACJ72_03057</name>
</gene>
<accession>A0A1B7P0P9</accession>
<organism evidence="4 5">
    <name type="scientific">Emergomyces africanus</name>
    <dbReference type="NCBI Taxonomy" id="1955775"/>
    <lineage>
        <taxon>Eukaryota</taxon>
        <taxon>Fungi</taxon>
        <taxon>Dikarya</taxon>
        <taxon>Ascomycota</taxon>
        <taxon>Pezizomycotina</taxon>
        <taxon>Eurotiomycetes</taxon>
        <taxon>Eurotiomycetidae</taxon>
        <taxon>Onygenales</taxon>
        <taxon>Ajellomycetaceae</taxon>
        <taxon>Emergomyces</taxon>
    </lineage>
</organism>
<dbReference type="NCBIfam" id="NF041738">
    <property type="entry name" value="GG_III-CTERM"/>
    <property type="match status" value="1"/>
</dbReference>
<dbReference type="AlphaFoldDB" id="A0A1B7P0P9"/>
<protein>
    <recommendedName>
        <fullName evidence="6">Mid2 domain-containing protein</fullName>
    </recommendedName>
</protein>
<feature type="region of interest" description="Disordered" evidence="1">
    <location>
        <begin position="208"/>
        <end position="255"/>
    </location>
</feature>
<keyword evidence="3" id="KW-0732">Signal</keyword>
<evidence type="ECO:0000256" key="3">
    <source>
        <dbReference type="SAM" id="SignalP"/>
    </source>
</evidence>
<proteinExistence type="predicted"/>
<feature type="chain" id="PRO_5008598353" description="Mid2 domain-containing protein" evidence="3">
    <location>
        <begin position="23"/>
        <end position="342"/>
    </location>
</feature>
<name>A0A1B7P0P9_9EURO</name>
<feature type="transmembrane region" description="Helical" evidence="2">
    <location>
        <begin position="253"/>
        <end position="274"/>
    </location>
</feature>
<keyword evidence="2" id="KW-0472">Membrane</keyword>
<dbReference type="Proteomes" id="UP000091918">
    <property type="component" value="Unassembled WGS sequence"/>
</dbReference>
<evidence type="ECO:0000313" key="4">
    <source>
        <dbReference type="EMBL" id="OAX82593.1"/>
    </source>
</evidence>
<feature type="region of interest" description="Disordered" evidence="1">
    <location>
        <begin position="285"/>
        <end position="308"/>
    </location>
</feature>
<keyword evidence="2" id="KW-0812">Transmembrane</keyword>
<evidence type="ECO:0008006" key="6">
    <source>
        <dbReference type="Google" id="ProtNLM"/>
    </source>
</evidence>
<dbReference type="EMBL" id="LGUA01000283">
    <property type="protein sequence ID" value="OAX82593.1"/>
    <property type="molecule type" value="Genomic_DNA"/>
</dbReference>
<evidence type="ECO:0000313" key="5">
    <source>
        <dbReference type="Proteomes" id="UP000091918"/>
    </source>
</evidence>
<dbReference type="STRING" id="1658172.A0A1B7P0P9"/>
<sequence length="342" mass="36534">MRYLLCFAVAVNAVAFTTPTATIPSDTQAAPFAIPEPTRLPLKNGRAHKLVRRATTKKAEVSICGYYAGSKQSRLACYNNNACVFHSSNANFPAMVGCCPTVSTTTPCTFISTCYGSSQLAATSSLRTYSNDPFVMLCTGDHDPLCHTRTWPGLAIADYQCTYAGTSSGAETMFTMGSLTDVKNDADQITETMSISWVDDSVLLGIRGPSATLTTGTETTGTRTTESPENKAGQKGDDDDSKESGSKPPTGTIVGAAVGGGGGLIIIIVVVVFIRRSKRKPAVTTTAFPEDKAGPQPTSPFDGGAEPMTHEMHGIDARRRYELMPERNYVELPVPKVRHQLE</sequence>
<evidence type="ECO:0000256" key="2">
    <source>
        <dbReference type="SAM" id="Phobius"/>
    </source>
</evidence>
<reference evidence="4 5" key="1">
    <citation type="submission" date="2015-07" db="EMBL/GenBank/DDBJ databases">
        <title>Emmonsia species relationships and genome sequence.</title>
        <authorList>
            <person name="Cuomo C.A."/>
            <person name="Schwartz I.S."/>
            <person name="Kenyon C."/>
            <person name="de Hoog G.S."/>
            <person name="Govender N.P."/>
            <person name="Botha A."/>
            <person name="Moreno L."/>
            <person name="de Vries M."/>
            <person name="Munoz J.F."/>
            <person name="Stielow J.B."/>
        </authorList>
    </citation>
    <scope>NUCLEOTIDE SEQUENCE [LARGE SCALE GENOMIC DNA]</scope>
    <source>
        <strain evidence="4 5">CBS 136260</strain>
    </source>
</reference>
<keyword evidence="5" id="KW-1185">Reference proteome</keyword>
<keyword evidence="2" id="KW-1133">Transmembrane helix</keyword>
<comment type="caution">
    <text evidence="4">The sequence shown here is derived from an EMBL/GenBank/DDBJ whole genome shotgun (WGS) entry which is preliminary data.</text>
</comment>